<keyword evidence="1" id="KW-0808">Transferase</keyword>
<dbReference type="GO" id="GO:0004140">
    <property type="term" value="F:dephospho-CoA kinase activity"/>
    <property type="evidence" value="ECO:0007669"/>
    <property type="project" value="UniProtKB-EC"/>
</dbReference>
<gene>
    <name evidence="1" type="primary">coaE_2</name>
    <name evidence="1" type="ORF">OPDIPICF_03826</name>
</gene>
<dbReference type="Proteomes" id="UP000441399">
    <property type="component" value="Unassembled WGS sequence"/>
</dbReference>
<name>A0A5S9NQ53_9GAMM</name>
<dbReference type="EC" id="2.7.1.24" evidence="1"/>
<dbReference type="EMBL" id="CACSIO010000002">
    <property type="protein sequence ID" value="CAA0092528.1"/>
    <property type="molecule type" value="Genomic_DNA"/>
</dbReference>
<dbReference type="Pfam" id="PF04229">
    <property type="entry name" value="GrpB"/>
    <property type="match status" value="1"/>
</dbReference>
<sequence length="172" mass="19831">MRVIQVAPYNPQWPAEYEREKQLILASIPIQELLVHHIGSTSVQGLAAKPIIDLLIEVRDVEELDHCTAAFESLGYDCKGEFGIPDRRYFQKGESDRTHQIHAFEKGSIGARRHLAFRDYLIAHNAIANEYAELKYQAARACENTIEVYCEFKNKFIVFHEKRALAWVEDNI</sequence>
<dbReference type="InterPro" id="IPR007344">
    <property type="entry name" value="GrpB/CoaE"/>
</dbReference>
<dbReference type="AlphaFoldDB" id="A0A5S9NQ53"/>
<dbReference type="InterPro" id="IPR043519">
    <property type="entry name" value="NT_sf"/>
</dbReference>
<dbReference type="Gene3D" id="3.30.460.10">
    <property type="entry name" value="Beta Polymerase, domain 2"/>
    <property type="match status" value="1"/>
</dbReference>
<keyword evidence="2" id="KW-1185">Reference proteome</keyword>
<organism evidence="1 2">
    <name type="scientific">BD1-7 clade bacterium</name>
    <dbReference type="NCBI Taxonomy" id="2029982"/>
    <lineage>
        <taxon>Bacteria</taxon>
        <taxon>Pseudomonadati</taxon>
        <taxon>Pseudomonadota</taxon>
        <taxon>Gammaproteobacteria</taxon>
        <taxon>Cellvibrionales</taxon>
        <taxon>Spongiibacteraceae</taxon>
        <taxon>BD1-7 clade</taxon>
    </lineage>
</organism>
<reference evidence="1 2" key="1">
    <citation type="submission" date="2019-11" db="EMBL/GenBank/DDBJ databases">
        <authorList>
            <person name="Holert J."/>
        </authorList>
    </citation>
    <scope>NUCLEOTIDE SEQUENCE [LARGE SCALE GENOMIC DNA]</scope>
    <source>
        <strain evidence="1">SB11_3</strain>
    </source>
</reference>
<dbReference type="PANTHER" id="PTHR34822:SF1">
    <property type="entry name" value="GRPB FAMILY PROTEIN"/>
    <property type="match status" value="1"/>
</dbReference>
<dbReference type="OrthoDB" id="9799092at2"/>
<proteinExistence type="predicted"/>
<evidence type="ECO:0000313" key="2">
    <source>
        <dbReference type="Proteomes" id="UP000441399"/>
    </source>
</evidence>
<keyword evidence="1" id="KW-0418">Kinase</keyword>
<evidence type="ECO:0000313" key="1">
    <source>
        <dbReference type="EMBL" id="CAA0092528.1"/>
    </source>
</evidence>
<accession>A0A5S9NQ53</accession>
<protein>
    <submittedName>
        <fullName evidence="1">Dephospho-CoA kinase</fullName>
        <ecNumber evidence="1">2.7.1.24</ecNumber>
    </submittedName>
</protein>
<dbReference type="PANTHER" id="PTHR34822">
    <property type="entry name" value="GRPB DOMAIN PROTEIN (AFU_ORTHOLOGUE AFUA_1G01530)"/>
    <property type="match status" value="1"/>
</dbReference>
<dbReference type="SUPFAM" id="SSF81301">
    <property type="entry name" value="Nucleotidyltransferase"/>
    <property type="match status" value="1"/>
</dbReference>